<organism evidence="2 3">
    <name type="scientific">Methylocystis echinoides</name>
    <dbReference type="NCBI Taxonomy" id="29468"/>
    <lineage>
        <taxon>Bacteria</taxon>
        <taxon>Pseudomonadati</taxon>
        <taxon>Pseudomonadota</taxon>
        <taxon>Alphaproteobacteria</taxon>
        <taxon>Hyphomicrobiales</taxon>
        <taxon>Methylocystaceae</taxon>
        <taxon>Methylocystis</taxon>
    </lineage>
</organism>
<evidence type="ECO:0000313" key="2">
    <source>
        <dbReference type="EMBL" id="GLI94881.1"/>
    </source>
</evidence>
<reference evidence="2" key="1">
    <citation type="journal article" date="2023" name="Int. J. Syst. Evol. Microbiol.">
        <title>Methylocystis iwaonis sp. nov., a type II methane-oxidizing bacterium from surface soil of a rice paddy field in Japan, and emended description of the genus Methylocystis (ex Whittenbury et al. 1970) Bowman et al. 1993.</title>
        <authorList>
            <person name="Kaise H."/>
            <person name="Sawadogo J.B."/>
            <person name="Alam M.S."/>
            <person name="Ueno C."/>
            <person name="Dianou D."/>
            <person name="Shinjo R."/>
            <person name="Asakawa S."/>
        </authorList>
    </citation>
    <scope>NUCLEOTIDE SEQUENCE</scope>
    <source>
        <strain evidence="2">LMG27198</strain>
    </source>
</reference>
<feature type="region of interest" description="Disordered" evidence="1">
    <location>
        <begin position="138"/>
        <end position="159"/>
    </location>
</feature>
<accession>A0A9W6LTU7</accession>
<dbReference type="Proteomes" id="UP001144323">
    <property type="component" value="Unassembled WGS sequence"/>
</dbReference>
<dbReference type="EMBL" id="BSEC01000001">
    <property type="protein sequence ID" value="GLI94881.1"/>
    <property type="molecule type" value="Genomic_DNA"/>
</dbReference>
<dbReference type="AlphaFoldDB" id="A0A9W6LTU7"/>
<proteinExistence type="predicted"/>
<protein>
    <submittedName>
        <fullName evidence="2">Uncharacterized protein</fullName>
    </submittedName>
</protein>
<keyword evidence="3" id="KW-1185">Reference proteome</keyword>
<comment type="caution">
    <text evidence="2">The sequence shown here is derived from an EMBL/GenBank/DDBJ whole genome shotgun (WGS) entry which is preliminary data.</text>
</comment>
<evidence type="ECO:0000256" key="1">
    <source>
        <dbReference type="SAM" id="MobiDB-lite"/>
    </source>
</evidence>
<gene>
    <name evidence="2" type="ORF">LMG27198_38730</name>
</gene>
<sequence>MSQRLLQQTALLAALFRSVFSNTVAGLITALLLGYWMPIERMAEQAAPRTESARLNVDPVSGKLLDRIDGAAAALASRPAPGPILMQIGFAGPSVGDAPVAMEPVRSRAAPAKPGRMAAPKAADAGPKTAQVAAIAEGPELSDAPQPQPQKTEESESWMSRFSPANLTARVAPMGREIASGVASKAAGAGRAVADRLGGLL</sequence>
<name>A0A9W6LTU7_9HYPH</name>
<dbReference type="RefSeq" id="WP_281805142.1">
    <property type="nucleotide sequence ID" value="NZ_BSEC01000001.1"/>
</dbReference>
<evidence type="ECO:0000313" key="3">
    <source>
        <dbReference type="Proteomes" id="UP001144323"/>
    </source>
</evidence>